<feature type="transmembrane region" description="Helical" evidence="12">
    <location>
        <begin position="612"/>
        <end position="630"/>
    </location>
</feature>
<dbReference type="CDD" id="cd16020">
    <property type="entry name" value="GPI_EPT_1"/>
    <property type="match status" value="1"/>
</dbReference>
<dbReference type="UniPathway" id="UPA00196"/>
<keyword evidence="7 12" id="KW-0812">Transmembrane</keyword>
<dbReference type="GO" id="GO:0051377">
    <property type="term" value="F:mannose-ethanolamine phosphotransferase activity"/>
    <property type="evidence" value="ECO:0007669"/>
    <property type="project" value="UniProtKB-UniRule"/>
</dbReference>
<feature type="transmembrane region" description="Helical" evidence="12">
    <location>
        <begin position="690"/>
        <end position="710"/>
    </location>
</feature>
<evidence type="ECO:0000256" key="10">
    <source>
        <dbReference type="ARBA" id="ARBA00023136"/>
    </source>
</evidence>
<comment type="caution">
    <text evidence="12">Lacks conserved residue(s) required for the propagation of feature annotation.</text>
</comment>
<evidence type="ECO:0000313" key="15">
    <source>
        <dbReference type="EMBL" id="PQP96718.1"/>
    </source>
</evidence>
<dbReference type="InterPro" id="IPR017852">
    <property type="entry name" value="GPI_EtnP_transferase_1_C"/>
</dbReference>
<keyword evidence="11" id="KW-0325">Glycoprotein</keyword>
<proteinExistence type="inferred from homology"/>
<feature type="transmembrane region" description="Helical" evidence="12">
    <location>
        <begin position="568"/>
        <end position="587"/>
    </location>
</feature>
<keyword evidence="16" id="KW-1185">Reference proteome</keyword>
<feature type="transmembrane region" description="Helical" evidence="12">
    <location>
        <begin position="537"/>
        <end position="556"/>
    </location>
</feature>
<dbReference type="InterPro" id="IPR017850">
    <property type="entry name" value="Alkaline_phosphatase_core_sf"/>
</dbReference>
<feature type="transmembrane region" description="Helical" evidence="12">
    <location>
        <begin position="665"/>
        <end position="684"/>
    </location>
</feature>
<dbReference type="InterPro" id="IPR007070">
    <property type="entry name" value="GPI_EtnP_transferase_1"/>
</dbReference>
<dbReference type="InterPro" id="IPR000917">
    <property type="entry name" value="Sulfatase_N"/>
</dbReference>
<dbReference type="InterPro" id="IPR037671">
    <property type="entry name" value="PIGN_N"/>
</dbReference>
<feature type="domain" description="GPI ethanolamine phosphate transferase 1 C-terminal" evidence="14">
    <location>
        <begin position="573"/>
        <end position="757"/>
    </location>
</feature>
<comment type="pathway">
    <text evidence="2 12">Glycolipid biosynthesis; glycosylphosphatidylinositol-anchor biosynthesis.</text>
</comment>
<evidence type="ECO:0000256" key="1">
    <source>
        <dbReference type="ARBA" id="ARBA00004477"/>
    </source>
</evidence>
<comment type="similarity">
    <text evidence="3 12">Belongs to the PIGG/PIGN/PIGO family. PIGN subfamily.</text>
</comment>
<dbReference type="EMBL" id="PJQY01002062">
    <property type="protein sequence ID" value="PQP96718.1"/>
    <property type="molecule type" value="Genomic_DNA"/>
</dbReference>
<dbReference type="GO" id="GO:0005789">
    <property type="term" value="C:endoplasmic reticulum membrane"/>
    <property type="evidence" value="ECO:0007669"/>
    <property type="project" value="UniProtKB-SubCell"/>
</dbReference>
<evidence type="ECO:0000256" key="6">
    <source>
        <dbReference type="ARBA" id="ARBA00022679"/>
    </source>
</evidence>
<evidence type="ECO:0000256" key="7">
    <source>
        <dbReference type="ARBA" id="ARBA00022692"/>
    </source>
</evidence>
<dbReference type="GO" id="GO:0006506">
    <property type="term" value="P:GPI anchor biosynthetic process"/>
    <property type="evidence" value="ECO:0007669"/>
    <property type="project" value="UniProtKB-UniPathway"/>
</dbReference>
<keyword evidence="6 12" id="KW-0808">Transferase</keyword>
<sequence>MGGGEREVGEGSNVKANAKTRRRTWLKRKEKWLVVLGVVLHAVYMLSIFDIYFKSPIVHGMDLVTPRFKAPAKRLVLLVADGLRADKFFESDSEGKFRAPFLRSVIKEKDPSAVTKGWKANPVEFDSVFNRSRHTFSYGSPDIVPIFCAGLPHTTWNSYPHDFEDFATDASFLDEWSFDQFKGLLNRSKEDPKLKELLLQDNLVVFLHLLGCDSNGHAHRPFSSIYLNNVAVVDSIAERVYNLLEDYYRDNRTSYVFTADHGMHDKGSHGDGHPSNTDTPLVVWGAGVKHPKPVSSGNHSDCGFRFVDEHMHDTPTPTEWGLHGIERVDVNQADIAPLMSTLLGLPCPVNSVGSLPLDYIDMIKEDEVEAVVANTKQILNQFLRKSQTKQSNSLYFKPFKPLGDYSSLLDKIEDLISIRDYAAARKLSEDLRVLALQGLHYFQTYDWLMLMTVIILGYIGWMTYIVLHVLQSYTSLAGYMFRKEQADHQTDNTRKEHSPPLYHAYTSMTVFLWTQIFSEYRFIKALWKELYGRRINYFAKILATGVFSVFILEFLVNSFTQRKLYTWCFLDGSGVMIIMIGVAARLLDLHTEGNKYWLSICNHDKKQPKFPMLFQLQALLVGLSSVMVSISTSHRTQKQELLAFAPDYKLVSRLYFHYFQQMASLSRLTSIFLGFAPTFLLLSIGYEAVFYGALALALMAWILVENTLIYSSKVNRLSSSFNNMEDNVILDGRYLQLSDVRIPLIFMVLFNVAFFGTAVSYGRLTYLQVIHSIPARHMCIQCNNKTKPTSTVGMLFPRYFVLRCNDYAFLLPGPKYRKLDGNW</sequence>
<dbReference type="STRING" id="2094558.A0A314XVV8"/>
<keyword evidence="8 12" id="KW-0256">Endoplasmic reticulum</keyword>
<dbReference type="Proteomes" id="UP000250321">
    <property type="component" value="Unassembled WGS sequence"/>
</dbReference>
<evidence type="ECO:0000256" key="12">
    <source>
        <dbReference type="RuleBase" id="RU367138"/>
    </source>
</evidence>
<dbReference type="Pfam" id="PF04987">
    <property type="entry name" value="PigN"/>
    <property type="match status" value="1"/>
</dbReference>
<comment type="caution">
    <text evidence="15">The sequence shown here is derived from an EMBL/GenBank/DDBJ whole genome shotgun (WGS) entry which is preliminary data.</text>
</comment>
<comment type="function">
    <text evidence="12">Ethanolamine phosphate transferase involved in glycosylphosphatidylinositol-anchor biosynthesis. Transfers ethanolamine phosphate to the first alpha-1,4-linked mannose of the glycosylphosphatidylinositol precursor of GPI-anchor.</text>
</comment>
<dbReference type="SUPFAM" id="SSF53649">
    <property type="entry name" value="Alkaline phosphatase-like"/>
    <property type="match status" value="1"/>
</dbReference>
<gene>
    <name evidence="15" type="ORF">Pyn_25268</name>
</gene>
<organism evidence="15 16">
    <name type="scientific">Prunus yedoensis var. nudiflora</name>
    <dbReference type="NCBI Taxonomy" id="2094558"/>
    <lineage>
        <taxon>Eukaryota</taxon>
        <taxon>Viridiplantae</taxon>
        <taxon>Streptophyta</taxon>
        <taxon>Embryophyta</taxon>
        <taxon>Tracheophyta</taxon>
        <taxon>Spermatophyta</taxon>
        <taxon>Magnoliopsida</taxon>
        <taxon>eudicotyledons</taxon>
        <taxon>Gunneridae</taxon>
        <taxon>Pentapetalae</taxon>
        <taxon>rosids</taxon>
        <taxon>fabids</taxon>
        <taxon>Rosales</taxon>
        <taxon>Rosaceae</taxon>
        <taxon>Amygdaloideae</taxon>
        <taxon>Amygdaleae</taxon>
        <taxon>Prunus</taxon>
    </lineage>
</organism>
<dbReference type="OrthoDB" id="2748310at2759"/>
<dbReference type="PANTHER" id="PTHR12250:SF0">
    <property type="entry name" value="GPI ETHANOLAMINE PHOSPHATE TRANSFERASE 1"/>
    <property type="match status" value="1"/>
</dbReference>
<evidence type="ECO:0000256" key="5">
    <source>
        <dbReference type="ARBA" id="ARBA00022502"/>
    </source>
</evidence>
<dbReference type="EC" id="2.-.-.-" evidence="12"/>
<feature type="domain" description="Sulfatase N-terminal" evidence="13">
    <location>
        <begin position="224"/>
        <end position="293"/>
    </location>
</feature>
<evidence type="ECO:0000259" key="14">
    <source>
        <dbReference type="Pfam" id="PF04987"/>
    </source>
</evidence>
<keyword evidence="5 12" id="KW-0337">GPI-anchor biosynthesis</keyword>
<evidence type="ECO:0000259" key="13">
    <source>
        <dbReference type="Pfam" id="PF00884"/>
    </source>
</evidence>
<evidence type="ECO:0000256" key="4">
    <source>
        <dbReference type="ARBA" id="ARBA00020831"/>
    </source>
</evidence>
<dbReference type="Pfam" id="PF00884">
    <property type="entry name" value="Sulfatase"/>
    <property type="match status" value="1"/>
</dbReference>
<evidence type="ECO:0000256" key="9">
    <source>
        <dbReference type="ARBA" id="ARBA00022989"/>
    </source>
</evidence>
<evidence type="ECO:0000256" key="2">
    <source>
        <dbReference type="ARBA" id="ARBA00004687"/>
    </source>
</evidence>
<evidence type="ECO:0000256" key="8">
    <source>
        <dbReference type="ARBA" id="ARBA00022824"/>
    </source>
</evidence>
<feature type="transmembrane region" description="Helical" evidence="12">
    <location>
        <begin position="742"/>
        <end position="762"/>
    </location>
</feature>
<feature type="transmembrane region" description="Helical" evidence="12">
    <location>
        <begin position="32"/>
        <end position="53"/>
    </location>
</feature>
<reference evidence="15 16" key="1">
    <citation type="submission" date="2018-02" db="EMBL/GenBank/DDBJ databases">
        <title>Draft genome of wild Prunus yedoensis var. nudiflora.</title>
        <authorList>
            <person name="Baek S."/>
            <person name="Kim J.-H."/>
            <person name="Choi K."/>
            <person name="Kim G.-B."/>
            <person name="Cho A."/>
            <person name="Jang H."/>
            <person name="Shin C.-H."/>
            <person name="Yu H.-J."/>
            <person name="Mun J.-H."/>
        </authorList>
    </citation>
    <scope>NUCLEOTIDE SEQUENCE [LARGE SCALE GENOMIC DNA]</scope>
    <source>
        <strain evidence="16">cv. Jeju island</strain>
        <tissue evidence="15">Leaf</tissue>
    </source>
</reference>
<name>A0A314XVV8_PRUYE</name>
<feature type="transmembrane region" description="Helical" evidence="12">
    <location>
        <begin position="447"/>
        <end position="470"/>
    </location>
</feature>
<comment type="subcellular location">
    <subcellularLocation>
        <location evidence="1 12">Endoplasmic reticulum membrane</location>
        <topology evidence="1 12">Multi-pass membrane protein</topology>
    </subcellularLocation>
</comment>
<dbReference type="AlphaFoldDB" id="A0A314XVV8"/>
<accession>A0A314XVV8</accession>
<protein>
    <recommendedName>
        <fullName evidence="4 12">GPI ethanolamine phosphate transferase 1</fullName>
        <ecNumber evidence="12">2.-.-.-</ecNumber>
    </recommendedName>
</protein>
<keyword evidence="9 12" id="KW-1133">Transmembrane helix</keyword>
<evidence type="ECO:0000256" key="3">
    <source>
        <dbReference type="ARBA" id="ARBA00008400"/>
    </source>
</evidence>
<keyword evidence="10 12" id="KW-0472">Membrane</keyword>
<evidence type="ECO:0000313" key="16">
    <source>
        <dbReference type="Proteomes" id="UP000250321"/>
    </source>
</evidence>
<evidence type="ECO:0000256" key="11">
    <source>
        <dbReference type="ARBA" id="ARBA00023180"/>
    </source>
</evidence>
<dbReference type="Gene3D" id="3.40.720.10">
    <property type="entry name" value="Alkaline Phosphatase, subunit A"/>
    <property type="match status" value="1"/>
</dbReference>
<dbReference type="PANTHER" id="PTHR12250">
    <property type="entry name" value="PHOSPHATIDYLINOSITOL GLYCAN, CLASS N"/>
    <property type="match status" value="1"/>
</dbReference>